<dbReference type="Proteomes" id="UP000288805">
    <property type="component" value="Unassembled WGS sequence"/>
</dbReference>
<dbReference type="EMBL" id="QGNW01000276">
    <property type="protein sequence ID" value="RVW79709.1"/>
    <property type="molecule type" value="Genomic_DNA"/>
</dbReference>
<organism evidence="2 3">
    <name type="scientific">Vitis vinifera</name>
    <name type="common">Grape</name>
    <dbReference type="NCBI Taxonomy" id="29760"/>
    <lineage>
        <taxon>Eukaryota</taxon>
        <taxon>Viridiplantae</taxon>
        <taxon>Streptophyta</taxon>
        <taxon>Embryophyta</taxon>
        <taxon>Tracheophyta</taxon>
        <taxon>Spermatophyta</taxon>
        <taxon>Magnoliopsida</taxon>
        <taxon>eudicotyledons</taxon>
        <taxon>Gunneridae</taxon>
        <taxon>Pentapetalae</taxon>
        <taxon>rosids</taxon>
        <taxon>Vitales</taxon>
        <taxon>Vitaceae</taxon>
        <taxon>Viteae</taxon>
        <taxon>Vitis</taxon>
    </lineage>
</organism>
<evidence type="ECO:0000256" key="1">
    <source>
        <dbReference type="SAM" id="MobiDB-lite"/>
    </source>
</evidence>
<dbReference type="PANTHER" id="PTHR11439">
    <property type="entry name" value="GAG-POL-RELATED RETROTRANSPOSON"/>
    <property type="match status" value="1"/>
</dbReference>
<feature type="region of interest" description="Disordered" evidence="1">
    <location>
        <begin position="1"/>
        <end position="28"/>
    </location>
</feature>
<evidence type="ECO:0000313" key="3">
    <source>
        <dbReference type="Proteomes" id="UP000288805"/>
    </source>
</evidence>
<accession>A0A438H5N6</accession>
<evidence type="ECO:0000313" key="2">
    <source>
        <dbReference type="EMBL" id="RVW79709.1"/>
    </source>
</evidence>
<feature type="compositionally biased region" description="Polar residues" evidence="1">
    <location>
        <begin position="15"/>
        <end position="27"/>
    </location>
</feature>
<comment type="caution">
    <text evidence="2">The sequence shown here is derived from an EMBL/GenBank/DDBJ whole genome shotgun (WGS) entry which is preliminary data.</text>
</comment>
<sequence>METSKPAPTPGRLSRTLSQSDGVSLSDPSEYRRTVGALQYVTLTRPDITFAVNKACQFMAKPSDVHWMAAKRILRYLKGTIHLGLHFQLAASMELQGYSDVDWASCPNDRRSTSSYCVFLGSNLISWSSSKQRLVSKSSVESEYRGLVSLTAELVWIQSLLQELCLPTSPPILWCDNQSATHLAANPVFHSCSKHIELDLHLIREKVLHQELQICYVPSGDQLADIFTKHLPITLFCNLHSKLTVTYPPLSLRGLCRLRFVICIPSGVTVTSPISMDGEDKKPSLESPLISQEAVFHSRNGAKREEILGEVKKQLKIAGPLMFVGHLGELDLCGACMATSFASVTGFSLMVSNMGSSFFIHFLTHYPHLI</sequence>
<name>A0A438H5N6_VITVI</name>
<dbReference type="SUPFAM" id="SSF56672">
    <property type="entry name" value="DNA/RNA polymerases"/>
    <property type="match status" value="1"/>
</dbReference>
<protein>
    <submittedName>
        <fullName evidence="2">Retrovirus-related Pol polyprotein from transposon RE2</fullName>
    </submittedName>
</protein>
<dbReference type="AlphaFoldDB" id="A0A438H5N6"/>
<reference evidence="2 3" key="1">
    <citation type="journal article" date="2018" name="PLoS Genet.">
        <title>Population sequencing reveals clonal diversity and ancestral inbreeding in the grapevine cultivar Chardonnay.</title>
        <authorList>
            <person name="Roach M.J."/>
            <person name="Johnson D.L."/>
            <person name="Bohlmann J."/>
            <person name="van Vuuren H.J."/>
            <person name="Jones S.J."/>
            <person name="Pretorius I.S."/>
            <person name="Schmidt S.A."/>
            <person name="Borneman A.R."/>
        </authorList>
    </citation>
    <scope>NUCLEOTIDE SEQUENCE [LARGE SCALE GENOMIC DNA]</scope>
    <source>
        <strain evidence="3">cv. Chardonnay</strain>
        <tissue evidence="2">Leaf</tissue>
    </source>
</reference>
<proteinExistence type="predicted"/>
<dbReference type="InterPro" id="IPR043502">
    <property type="entry name" value="DNA/RNA_pol_sf"/>
</dbReference>
<gene>
    <name evidence="2" type="primary">RE2_120</name>
    <name evidence="2" type="ORF">CK203_042373</name>
</gene>
<dbReference type="PANTHER" id="PTHR11439:SF455">
    <property type="entry name" value="RLK (RECEPTOR-LIKE PROTEIN KINASE) 8, PUTATIVE-RELATED"/>
    <property type="match status" value="1"/>
</dbReference>
<dbReference type="CDD" id="cd09272">
    <property type="entry name" value="RNase_HI_RT_Ty1"/>
    <property type="match status" value="1"/>
</dbReference>